<sequence length="57" mass="6574">MKTASPKSLELSQIMNTVRQIQSSWSETEREERRRQGEARREQLAEMLGLLELEAAA</sequence>
<dbReference type="EMBL" id="CP036433">
    <property type="protein sequence ID" value="QDU93321.1"/>
    <property type="molecule type" value="Genomic_DNA"/>
</dbReference>
<name>A0A518DNB7_9BACT</name>
<gene>
    <name evidence="2" type="ORF">Pla8534_11010</name>
</gene>
<dbReference type="KEGG" id="lcre:Pla8534_11010"/>
<keyword evidence="3" id="KW-1185">Reference proteome</keyword>
<proteinExistence type="predicted"/>
<evidence type="ECO:0000256" key="1">
    <source>
        <dbReference type="SAM" id="MobiDB-lite"/>
    </source>
</evidence>
<dbReference type="AlphaFoldDB" id="A0A518DNB7"/>
<dbReference type="Proteomes" id="UP000317648">
    <property type="component" value="Chromosome"/>
</dbReference>
<evidence type="ECO:0000313" key="2">
    <source>
        <dbReference type="EMBL" id="QDU93321.1"/>
    </source>
</evidence>
<dbReference type="RefSeq" id="WP_197443012.1">
    <property type="nucleotide sequence ID" value="NZ_CP036433.1"/>
</dbReference>
<accession>A0A518DNB7</accession>
<feature type="compositionally biased region" description="Basic and acidic residues" evidence="1">
    <location>
        <begin position="27"/>
        <end position="40"/>
    </location>
</feature>
<protein>
    <submittedName>
        <fullName evidence="2">Uncharacterized protein</fullName>
    </submittedName>
</protein>
<feature type="region of interest" description="Disordered" evidence="1">
    <location>
        <begin position="20"/>
        <end position="40"/>
    </location>
</feature>
<evidence type="ECO:0000313" key="3">
    <source>
        <dbReference type="Proteomes" id="UP000317648"/>
    </source>
</evidence>
<organism evidence="2 3">
    <name type="scientific">Lignipirellula cremea</name>
    <dbReference type="NCBI Taxonomy" id="2528010"/>
    <lineage>
        <taxon>Bacteria</taxon>
        <taxon>Pseudomonadati</taxon>
        <taxon>Planctomycetota</taxon>
        <taxon>Planctomycetia</taxon>
        <taxon>Pirellulales</taxon>
        <taxon>Pirellulaceae</taxon>
        <taxon>Lignipirellula</taxon>
    </lineage>
</organism>
<reference evidence="2 3" key="1">
    <citation type="submission" date="2019-02" db="EMBL/GenBank/DDBJ databases">
        <title>Deep-cultivation of Planctomycetes and their phenomic and genomic characterization uncovers novel biology.</title>
        <authorList>
            <person name="Wiegand S."/>
            <person name="Jogler M."/>
            <person name="Boedeker C."/>
            <person name="Pinto D."/>
            <person name="Vollmers J."/>
            <person name="Rivas-Marin E."/>
            <person name="Kohn T."/>
            <person name="Peeters S.H."/>
            <person name="Heuer A."/>
            <person name="Rast P."/>
            <person name="Oberbeckmann S."/>
            <person name="Bunk B."/>
            <person name="Jeske O."/>
            <person name="Meyerdierks A."/>
            <person name="Storesund J.E."/>
            <person name="Kallscheuer N."/>
            <person name="Luecker S."/>
            <person name="Lage O.M."/>
            <person name="Pohl T."/>
            <person name="Merkel B.J."/>
            <person name="Hornburger P."/>
            <person name="Mueller R.-W."/>
            <person name="Bruemmer F."/>
            <person name="Labrenz M."/>
            <person name="Spormann A.M."/>
            <person name="Op den Camp H."/>
            <person name="Overmann J."/>
            <person name="Amann R."/>
            <person name="Jetten M.S.M."/>
            <person name="Mascher T."/>
            <person name="Medema M.H."/>
            <person name="Devos D.P."/>
            <person name="Kaster A.-K."/>
            <person name="Ovreas L."/>
            <person name="Rohde M."/>
            <person name="Galperin M.Y."/>
            <person name="Jogler C."/>
        </authorList>
    </citation>
    <scope>NUCLEOTIDE SEQUENCE [LARGE SCALE GENOMIC DNA]</scope>
    <source>
        <strain evidence="2 3">Pla85_3_4</strain>
    </source>
</reference>